<dbReference type="EMBL" id="OU503057">
    <property type="protein sequence ID" value="CAI9786272.1"/>
    <property type="molecule type" value="Genomic_DNA"/>
</dbReference>
<reference evidence="2" key="1">
    <citation type="submission" date="2023-05" db="EMBL/GenBank/DDBJ databases">
        <authorList>
            <person name="Huff M."/>
        </authorList>
    </citation>
    <scope>NUCLEOTIDE SEQUENCE</scope>
</reference>
<feature type="region of interest" description="Disordered" evidence="1">
    <location>
        <begin position="67"/>
        <end position="134"/>
    </location>
</feature>
<protein>
    <submittedName>
        <fullName evidence="2">Uncharacterized protein</fullName>
    </submittedName>
</protein>
<proteinExistence type="predicted"/>
<dbReference type="PANTHER" id="PTHR36364">
    <property type="entry name" value="OS03G0203000 PROTEIN"/>
    <property type="match status" value="1"/>
</dbReference>
<gene>
    <name evidence="2" type="ORF">FPE_LOCUS33702</name>
</gene>
<accession>A0AAD2ADS2</accession>
<dbReference type="AlphaFoldDB" id="A0AAD2ADS2"/>
<feature type="compositionally biased region" description="Basic and acidic residues" evidence="1">
    <location>
        <begin position="16"/>
        <end position="35"/>
    </location>
</feature>
<sequence>MSSREDRYSHSKRQYSRFDRDPRPKRSGCDVKPETVRQPSGSVMGKDYLDRDRKDCLWLKNASPLEVSLGKGDSKVETGAVSKQSKKKTGGHCEGTKHSSNQTKLPHSQSYFQHVGRGNAGQVERSFGRRASAERGWWGDAKEQLNDRIKNKKGESDAQLKDLNTKDNRKCSHTGQHDGYYKIEADPKVPALKSPAVSKQKFLADPKKTRKAAANPVILNPEDHAMESEKREERGLTFRHFGTREKAFVEKREGNRGKALRGNVSLREKYGASDKYGRTNRVIPRQGYPPTGGYVEKWKHDLYNEASRSPTPKNEDC</sequence>
<dbReference type="Proteomes" id="UP000834106">
    <property type="component" value="Chromosome 22"/>
</dbReference>
<feature type="region of interest" description="Disordered" evidence="1">
    <location>
        <begin position="150"/>
        <end position="179"/>
    </location>
</feature>
<dbReference type="PANTHER" id="PTHR36364:SF1">
    <property type="entry name" value="OS03G0203000 PROTEIN"/>
    <property type="match status" value="1"/>
</dbReference>
<name>A0AAD2ADS2_9LAMI</name>
<organism evidence="2 3">
    <name type="scientific">Fraxinus pennsylvanica</name>
    <dbReference type="NCBI Taxonomy" id="56036"/>
    <lineage>
        <taxon>Eukaryota</taxon>
        <taxon>Viridiplantae</taxon>
        <taxon>Streptophyta</taxon>
        <taxon>Embryophyta</taxon>
        <taxon>Tracheophyta</taxon>
        <taxon>Spermatophyta</taxon>
        <taxon>Magnoliopsida</taxon>
        <taxon>eudicotyledons</taxon>
        <taxon>Gunneridae</taxon>
        <taxon>Pentapetalae</taxon>
        <taxon>asterids</taxon>
        <taxon>lamiids</taxon>
        <taxon>Lamiales</taxon>
        <taxon>Oleaceae</taxon>
        <taxon>Oleeae</taxon>
        <taxon>Fraxinus</taxon>
    </lineage>
</organism>
<evidence type="ECO:0000313" key="3">
    <source>
        <dbReference type="Proteomes" id="UP000834106"/>
    </source>
</evidence>
<feature type="region of interest" description="Disordered" evidence="1">
    <location>
        <begin position="1"/>
        <end position="48"/>
    </location>
</feature>
<evidence type="ECO:0000256" key="1">
    <source>
        <dbReference type="SAM" id="MobiDB-lite"/>
    </source>
</evidence>
<feature type="compositionally biased region" description="Polar residues" evidence="1">
    <location>
        <begin position="98"/>
        <end position="112"/>
    </location>
</feature>
<keyword evidence="3" id="KW-1185">Reference proteome</keyword>
<evidence type="ECO:0000313" key="2">
    <source>
        <dbReference type="EMBL" id="CAI9786272.1"/>
    </source>
</evidence>